<evidence type="ECO:0000313" key="4">
    <source>
        <dbReference type="Proteomes" id="UP000188354"/>
    </source>
</evidence>
<keyword evidence="4" id="KW-1185">Reference proteome</keyword>
<name>A0A4P1QW11_LUPAN</name>
<gene>
    <name evidence="3" type="ORF">TanjilG_01490</name>
</gene>
<dbReference type="InterPro" id="IPR013083">
    <property type="entry name" value="Znf_RING/FYVE/PHD"/>
</dbReference>
<proteinExistence type="predicted"/>
<dbReference type="PANTHER" id="PTHR46695:SF4">
    <property type="entry name" value="ZINC FINGER CCCH DOMAIN-CONTAINING PROTEIN 44"/>
    <property type="match status" value="1"/>
</dbReference>
<dbReference type="EMBL" id="CM007376">
    <property type="protein sequence ID" value="OIV95696.1"/>
    <property type="molecule type" value="Genomic_DNA"/>
</dbReference>
<keyword evidence="1" id="KW-0175">Coiled coil</keyword>
<dbReference type="STRING" id="3871.A0A4P1QW11"/>
<organism evidence="3 4">
    <name type="scientific">Lupinus angustifolius</name>
    <name type="common">Narrow-leaved blue lupine</name>
    <dbReference type="NCBI Taxonomy" id="3871"/>
    <lineage>
        <taxon>Eukaryota</taxon>
        <taxon>Viridiplantae</taxon>
        <taxon>Streptophyta</taxon>
        <taxon>Embryophyta</taxon>
        <taxon>Tracheophyta</taxon>
        <taxon>Spermatophyta</taxon>
        <taxon>Magnoliopsida</taxon>
        <taxon>eudicotyledons</taxon>
        <taxon>Gunneridae</taxon>
        <taxon>Pentapetalae</taxon>
        <taxon>rosids</taxon>
        <taxon>fabids</taxon>
        <taxon>Fabales</taxon>
        <taxon>Fabaceae</taxon>
        <taxon>Papilionoideae</taxon>
        <taxon>50 kb inversion clade</taxon>
        <taxon>genistoids sensu lato</taxon>
        <taxon>core genistoids</taxon>
        <taxon>Genisteae</taxon>
        <taxon>Lupinus</taxon>
    </lineage>
</organism>
<dbReference type="Gramene" id="OIV95696">
    <property type="protein sequence ID" value="OIV95696"/>
    <property type="gene ID" value="TanjilG_01490"/>
</dbReference>
<dbReference type="Proteomes" id="UP000188354">
    <property type="component" value="Chromosome LG16"/>
</dbReference>
<feature type="region of interest" description="Disordered" evidence="2">
    <location>
        <begin position="174"/>
        <end position="193"/>
    </location>
</feature>
<accession>A0A4P1QW11</accession>
<sequence>MKIEENNNRWKEEIAEDCCFFCKDGGLMRICDYDDCLKACHPKCEGQEDSFLEREDYWCCGSHYCSVCRKSSLYKCYCCPKAFCRSCVLEENDDFAIVKGKKGFCSHCLQLAVLIEEKTDVTSEGVKVDFKAPGTYECLFSEYYKWIKEKEGLNYSHVQCADIMLKKAEASPSVPQNHKAKAPLSNCSSKKGKEAIATTPTTTTVYKRRRTSSTSSYLGPRRYSSRRLQTRSSIAFPNLPELGDLGVDAMHATASVAETVDNVCDNVADETVTKPLVSSTDPLVGVPDNFASWTSRDDAKLASSFVSVHPDIVFPDSSYAQCFLEPAYKTFVFLLKMFRDSSSTHDLVSENRAVLVEKLKGMKLFGFSGSWLENLLEKLDGPNSLHAPVDISLLNQTEESYASQRVSLMARIDELTSSLEASNNKLIVVEEKLKDIAAEKKIYEEACDELGSFFNF</sequence>
<evidence type="ECO:0000256" key="2">
    <source>
        <dbReference type="SAM" id="MobiDB-lite"/>
    </source>
</evidence>
<dbReference type="AlphaFoldDB" id="A0A4P1QW11"/>
<dbReference type="PANTHER" id="PTHR46695">
    <property type="entry name" value="ZINC FINGER CCCH DOMAIN-CONTAINING PROTEIN 44-RELATED"/>
    <property type="match status" value="1"/>
</dbReference>
<dbReference type="Gene3D" id="3.30.40.10">
    <property type="entry name" value="Zinc/RING finger domain, C3HC4 (zinc finger)"/>
    <property type="match status" value="1"/>
</dbReference>
<reference evidence="3 4" key="1">
    <citation type="journal article" date="2017" name="Plant Biotechnol. J.">
        <title>A comprehensive draft genome sequence for lupin (Lupinus angustifolius), an emerging health food: insights into plant-microbe interactions and legume evolution.</title>
        <authorList>
            <person name="Hane J.K."/>
            <person name="Ming Y."/>
            <person name="Kamphuis L.G."/>
            <person name="Nelson M.N."/>
            <person name="Garg G."/>
            <person name="Atkins C.A."/>
            <person name="Bayer P.E."/>
            <person name="Bravo A."/>
            <person name="Bringans S."/>
            <person name="Cannon S."/>
            <person name="Edwards D."/>
            <person name="Foley R."/>
            <person name="Gao L.L."/>
            <person name="Harrison M.J."/>
            <person name="Huang W."/>
            <person name="Hurgobin B."/>
            <person name="Li S."/>
            <person name="Liu C.W."/>
            <person name="McGrath A."/>
            <person name="Morahan G."/>
            <person name="Murray J."/>
            <person name="Weller J."/>
            <person name="Jian J."/>
            <person name="Singh K.B."/>
        </authorList>
    </citation>
    <scope>NUCLEOTIDE SEQUENCE [LARGE SCALE GENOMIC DNA]</scope>
    <source>
        <strain evidence="4">cv. Tanjil</strain>
        <tissue evidence="3">Whole plant</tissue>
    </source>
</reference>
<evidence type="ECO:0000256" key="1">
    <source>
        <dbReference type="SAM" id="Coils"/>
    </source>
</evidence>
<evidence type="ECO:0008006" key="5">
    <source>
        <dbReference type="Google" id="ProtNLM"/>
    </source>
</evidence>
<evidence type="ECO:0000313" key="3">
    <source>
        <dbReference type="EMBL" id="OIV95696.1"/>
    </source>
</evidence>
<feature type="coiled-coil region" evidence="1">
    <location>
        <begin position="412"/>
        <end position="439"/>
    </location>
</feature>
<protein>
    <recommendedName>
        <fullName evidence="5">Zinc finger PHD-type domain-containing protein</fullName>
    </recommendedName>
</protein>